<accession>A0ABT1D1K8</accession>
<dbReference type="RefSeq" id="WP_252952400.1">
    <property type="nucleotide sequence ID" value="NZ_JAFIRR010000033.1"/>
</dbReference>
<reference evidence="1 2" key="1">
    <citation type="submission" date="2021-12" db="EMBL/GenBank/DDBJ databases">
        <title>Siccirubricoccus leaddurans sp. nov., a high concentration Zn2+ tolerance bacterium.</title>
        <authorList>
            <person name="Cao Y."/>
        </authorList>
    </citation>
    <scope>NUCLEOTIDE SEQUENCE [LARGE SCALE GENOMIC DNA]</scope>
    <source>
        <strain evidence="1 2">KC 17139</strain>
    </source>
</reference>
<proteinExistence type="predicted"/>
<organism evidence="1 2">
    <name type="scientific">Siccirubricoccus soli</name>
    <dbReference type="NCBI Taxonomy" id="2899147"/>
    <lineage>
        <taxon>Bacteria</taxon>
        <taxon>Pseudomonadati</taxon>
        <taxon>Pseudomonadota</taxon>
        <taxon>Alphaproteobacteria</taxon>
        <taxon>Acetobacterales</taxon>
        <taxon>Roseomonadaceae</taxon>
        <taxon>Siccirubricoccus</taxon>
    </lineage>
</organism>
<dbReference type="Pfam" id="PF14022">
    <property type="entry name" value="DUF4238"/>
    <property type="match status" value="1"/>
</dbReference>
<dbReference type="EMBL" id="JAFIRR010000033">
    <property type="protein sequence ID" value="MCO6415796.1"/>
    <property type="molecule type" value="Genomic_DNA"/>
</dbReference>
<gene>
    <name evidence="1" type="ORF">JYK14_06340</name>
</gene>
<evidence type="ECO:0000313" key="1">
    <source>
        <dbReference type="EMBL" id="MCO6415796.1"/>
    </source>
</evidence>
<evidence type="ECO:0000313" key="2">
    <source>
        <dbReference type="Proteomes" id="UP001523392"/>
    </source>
</evidence>
<name>A0ABT1D1K8_9PROT</name>
<comment type="caution">
    <text evidence="1">The sequence shown here is derived from an EMBL/GenBank/DDBJ whole genome shotgun (WGS) entry which is preliminary data.</text>
</comment>
<keyword evidence="2" id="KW-1185">Reference proteome</keyword>
<protein>
    <submittedName>
        <fullName evidence="1">DUF4238 domain-containing protein</fullName>
    </submittedName>
</protein>
<dbReference type="Proteomes" id="UP001523392">
    <property type="component" value="Unassembled WGS sequence"/>
</dbReference>
<sequence>MSRPSKKHHFVPQAQLRHFAADTERRFLFVFDKQSDRSYHTSILNAGSENDFNTISLGDSKWNFEDLFQLVDAQSARLVAEIVSRRSLAWLTLDDRVTLADFFATQLLRTHFSRTTPKRVAEQLRQMMRQIGYDPDRDPDMAMPTDTTLRLGAVKAFLNRGGHAATLLRLTPALYATGGEYRFIISDHPVGCTNAFPYGGRGLTSQGILVLLPISPDLTIALHCPTIVQRYKLVASADLEPERRARMLRYRDGLLSAEPIEVDDDVVLNLNRRQVAQCTRYLYAPTDAFDFAREFLKEHPELRTVDTHLKMGEMGHAPPPNPRLPAGTHLVILGQTDHCMLAIDEIDGSGEGITARTRQVDLLAQVAADTSMLQAELYVDGQPRRGMGQAMIECFGEPSSGWFRVVHRDPGLRALSTQLDAKLR</sequence>
<dbReference type="InterPro" id="IPR025332">
    <property type="entry name" value="DUF4238"/>
</dbReference>